<sequence>MCWTDWRSIIPNKRASTSGQVVPIIPFKTRIFTTREREALRIRVSVKACTSEMLYLLFHNWAGGKQDKSDRNQVLNNKIGPGVTAECIDIKEGSCCGLIKGNTFDGSGLSGQNSADSWIDVKGDSYDIEGNTGSHSLKDGFQ</sequence>
<protein>
    <submittedName>
        <fullName evidence="1">Uncharacterized protein</fullName>
    </submittedName>
</protein>
<organism evidence="1">
    <name type="scientific">Oppiella nova</name>
    <dbReference type="NCBI Taxonomy" id="334625"/>
    <lineage>
        <taxon>Eukaryota</taxon>
        <taxon>Metazoa</taxon>
        <taxon>Ecdysozoa</taxon>
        <taxon>Arthropoda</taxon>
        <taxon>Chelicerata</taxon>
        <taxon>Arachnida</taxon>
        <taxon>Acari</taxon>
        <taxon>Acariformes</taxon>
        <taxon>Sarcoptiformes</taxon>
        <taxon>Oribatida</taxon>
        <taxon>Brachypylina</taxon>
        <taxon>Oppioidea</taxon>
        <taxon>Oppiidae</taxon>
        <taxon>Oppiella</taxon>
    </lineage>
</organism>
<reference evidence="1" key="1">
    <citation type="submission" date="2020-11" db="EMBL/GenBank/DDBJ databases">
        <authorList>
            <person name="Tran Van P."/>
        </authorList>
    </citation>
    <scope>NUCLEOTIDE SEQUENCE</scope>
</reference>
<feature type="non-terminal residue" evidence="1">
    <location>
        <position position="1"/>
    </location>
</feature>
<name>A0A7R9MR40_9ACAR</name>
<dbReference type="EMBL" id="OC957307">
    <property type="protein sequence ID" value="CAD7664988.1"/>
    <property type="molecule type" value="Genomic_DNA"/>
</dbReference>
<keyword evidence="2" id="KW-1185">Reference proteome</keyword>
<evidence type="ECO:0000313" key="1">
    <source>
        <dbReference type="EMBL" id="CAD7664988.1"/>
    </source>
</evidence>
<gene>
    <name evidence="1" type="ORF">ONB1V03_LOCUS21546</name>
</gene>
<evidence type="ECO:0000313" key="2">
    <source>
        <dbReference type="Proteomes" id="UP000728032"/>
    </source>
</evidence>
<dbReference type="Proteomes" id="UP000728032">
    <property type="component" value="Unassembled WGS sequence"/>
</dbReference>
<dbReference type="EMBL" id="CAJPVJ010042482">
    <property type="protein sequence ID" value="CAG2182125.1"/>
    <property type="molecule type" value="Genomic_DNA"/>
</dbReference>
<proteinExistence type="predicted"/>
<dbReference type="AlphaFoldDB" id="A0A7R9MR40"/>
<accession>A0A7R9MR40</accession>
<dbReference type="OrthoDB" id="6495190at2759"/>